<sequence length="51" mass="5734">MGHVLGHETQQVLHPGLKLCLHHYRKANAFRPGFNIGHLQCVNAPLQLQPL</sequence>
<gene>
    <name evidence="1" type="ORF">ADICEAN_01535</name>
</gene>
<dbReference type="Proteomes" id="UP000011910">
    <property type="component" value="Unassembled WGS sequence"/>
</dbReference>
<protein>
    <submittedName>
        <fullName evidence="1">Uncharacterized protein</fullName>
    </submittedName>
</protein>
<dbReference type="STRING" id="1279009.ADICEAN_01535"/>
<reference evidence="1 2" key="1">
    <citation type="journal article" date="2013" name="Genome Announc.">
        <title>Draft Genome Sequence of Cesiribacter andamanensis Strain AMV16T, Isolated from a Soil Sample from a Mud Volcano in the Andaman Islands, India.</title>
        <authorList>
            <person name="Shivaji S."/>
            <person name="Ara S."/>
            <person name="Begum Z."/>
            <person name="Srinivas T.N."/>
            <person name="Singh A."/>
            <person name="Kumar Pinnaka A."/>
        </authorList>
    </citation>
    <scope>NUCLEOTIDE SEQUENCE [LARGE SCALE GENOMIC DNA]</scope>
    <source>
        <strain evidence="1 2">AMV16</strain>
    </source>
</reference>
<evidence type="ECO:0000313" key="2">
    <source>
        <dbReference type="Proteomes" id="UP000011910"/>
    </source>
</evidence>
<dbReference type="RefSeq" id="WP_009194933.1">
    <property type="nucleotide sequence ID" value="NZ_AODQ01000028.1"/>
</dbReference>
<name>M7N7Y3_9BACT</name>
<dbReference type="EMBL" id="AODQ01000028">
    <property type="protein sequence ID" value="EMR03357.1"/>
    <property type="molecule type" value="Genomic_DNA"/>
</dbReference>
<organism evidence="1 2">
    <name type="scientific">Cesiribacter andamanensis AMV16</name>
    <dbReference type="NCBI Taxonomy" id="1279009"/>
    <lineage>
        <taxon>Bacteria</taxon>
        <taxon>Pseudomonadati</taxon>
        <taxon>Bacteroidota</taxon>
        <taxon>Cytophagia</taxon>
        <taxon>Cytophagales</taxon>
        <taxon>Cesiribacteraceae</taxon>
        <taxon>Cesiribacter</taxon>
    </lineage>
</organism>
<evidence type="ECO:0000313" key="1">
    <source>
        <dbReference type="EMBL" id="EMR03357.1"/>
    </source>
</evidence>
<proteinExistence type="predicted"/>
<comment type="caution">
    <text evidence="1">The sequence shown here is derived from an EMBL/GenBank/DDBJ whole genome shotgun (WGS) entry which is preliminary data.</text>
</comment>
<dbReference type="AlphaFoldDB" id="M7N7Y3"/>
<keyword evidence="2" id="KW-1185">Reference proteome</keyword>
<accession>M7N7Y3</accession>